<evidence type="ECO:0000313" key="4">
    <source>
        <dbReference type="EMBL" id="MBN7798719.1"/>
    </source>
</evidence>
<organism evidence="4 5">
    <name type="scientific">Parahaliea mediterranea</name>
    <dbReference type="NCBI Taxonomy" id="651086"/>
    <lineage>
        <taxon>Bacteria</taxon>
        <taxon>Pseudomonadati</taxon>
        <taxon>Pseudomonadota</taxon>
        <taxon>Gammaproteobacteria</taxon>
        <taxon>Cellvibrionales</taxon>
        <taxon>Halieaceae</taxon>
        <taxon>Parahaliea</taxon>
    </lineage>
</organism>
<evidence type="ECO:0000259" key="2">
    <source>
        <dbReference type="Pfam" id="PF13435"/>
    </source>
</evidence>
<dbReference type="SUPFAM" id="SSF48695">
    <property type="entry name" value="Multiheme cytochromes"/>
    <property type="match status" value="1"/>
</dbReference>
<dbReference type="Pfam" id="PF13646">
    <property type="entry name" value="HEAT_2"/>
    <property type="match status" value="1"/>
</dbReference>
<dbReference type="InterPro" id="IPR051829">
    <property type="entry name" value="Multiheme_Cytochr_ET"/>
</dbReference>
<keyword evidence="5" id="KW-1185">Reference proteome</keyword>
<reference evidence="4" key="1">
    <citation type="submission" date="2021-02" db="EMBL/GenBank/DDBJ databases">
        <title>PHA producing bacteria isolated from coastal sediment in Guangdong, Shenzhen.</title>
        <authorList>
            <person name="Zheng W."/>
            <person name="Yu S."/>
            <person name="Huang Y."/>
        </authorList>
    </citation>
    <scope>NUCLEOTIDE SEQUENCE</scope>
    <source>
        <strain evidence="4">TN14-10</strain>
    </source>
</reference>
<dbReference type="Pfam" id="PF13435">
    <property type="entry name" value="Cytochrome_C554"/>
    <property type="match status" value="2"/>
</dbReference>
<dbReference type="EMBL" id="JAFKCZ010000018">
    <property type="protein sequence ID" value="MBN7798719.1"/>
    <property type="molecule type" value="Genomic_DNA"/>
</dbReference>
<accession>A0A939IKG0</accession>
<dbReference type="InterPro" id="IPR023155">
    <property type="entry name" value="Cyt_c-552/4"/>
</dbReference>
<dbReference type="InterPro" id="IPR011989">
    <property type="entry name" value="ARM-like"/>
</dbReference>
<dbReference type="InterPro" id="IPR036280">
    <property type="entry name" value="Multihaem_cyt_sf"/>
</dbReference>
<dbReference type="Pfam" id="PF14522">
    <property type="entry name" value="Cytochrome_C7"/>
    <property type="match status" value="1"/>
</dbReference>
<dbReference type="PANTHER" id="PTHR35038:SF8">
    <property type="entry name" value="C-TYPE POLYHEME CYTOCHROME OMCC"/>
    <property type="match status" value="1"/>
</dbReference>
<dbReference type="AlphaFoldDB" id="A0A939IKG0"/>
<evidence type="ECO:0000259" key="3">
    <source>
        <dbReference type="Pfam" id="PF14522"/>
    </source>
</evidence>
<gene>
    <name evidence="4" type="ORF">JYP50_19105</name>
</gene>
<dbReference type="PANTHER" id="PTHR35038">
    <property type="entry name" value="DISSIMILATORY SULFITE REDUCTASE SIRA"/>
    <property type="match status" value="1"/>
</dbReference>
<dbReference type="GO" id="GO:0016491">
    <property type="term" value="F:oxidoreductase activity"/>
    <property type="evidence" value="ECO:0007669"/>
    <property type="project" value="TreeGrafter"/>
</dbReference>
<dbReference type="Gene3D" id="1.25.10.10">
    <property type="entry name" value="Leucine-rich Repeat Variant"/>
    <property type="match status" value="1"/>
</dbReference>
<dbReference type="Proteomes" id="UP000664303">
    <property type="component" value="Unassembled WGS sequence"/>
</dbReference>
<protein>
    <submittedName>
        <fullName evidence="4">Tetratricopeptide repeat protein</fullName>
    </submittedName>
</protein>
<dbReference type="InterPro" id="IPR029467">
    <property type="entry name" value="Cyt_c7-like"/>
</dbReference>
<dbReference type="SUPFAM" id="SSF48452">
    <property type="entry name" value="TPR-like"/>
    <property type="match status" value="1"/>
</dbReference>
<dbReference type="InterPro" id="IPR011990">
    <property type="entry name" value="TPR-like_helical_dom_sf"/>
</dbReference>
<feature type="domain" description="Cytochrome c7-like" evidence="3">
    <location>
        <begin position="329"/>
        <end position="406"/>
    </location>
</feature>
<evidence type="ECO:0000313" key="5">
    <source>
        <dbReference type="Proteomes" id="UP000664303"/>
    </source>
</evidence>
<dbReference type="SMART" id="SM00028">
    <property type="entry name" value="TPR"/>
    <property type="match status" value="5"/>
</dbReference>
<name>A0A939IKG0_9GAMM</name>
<evidence type="ECO:0000256" key="1">
    <source>
        <dbReference type="ARBA" id="ARBA00022729"/>
    </source>
</evidence>
<dbReference type="InterPro" id="IPR019734">
    <property type="entry name" value="TPR_rpt"/>
</dbReference>
<comment type="caution">
    <text evidence="4">The sequence shown here is derived from an EMBL/GenBank/DDBJ whole genome shotgun (WGS) entry which is preliminary data.</text>
</comment>
<keyword evidence="1" id="KW-0732">Signal</keyword>
<dbReference type="Pfam" id="PF14559">
    <property type="entry name" value="TPR_19"/>
    <property type="match status" value="2"/>
</dbReference>
<feature type="domain" description="Cytochrome c-552/4" evidence="2">
    <location>
        <begin position="163"/>
        <end position="201"/>
    </location>
</feature>
<dbReference type="Gene3D" id="1.25.40.10">
    <property type="entry name" value="Tetratricopeptide repeat domain"/>
    <property type="match status" value="2"/>
</dbReference>
<proteinExistence type="predicted"/>
<dbReference type="Gene3D" id="1.10.1130.10">
    <property type="entry name" value="Flavocytochrome C3, Chain A"/>
    <property type="match status" value="2"/>
</dbReference>
<sequence>MFALLAGTSAARSDALRADIAGFIGGDSCKTCHATQHAAWKGSHHDLAMQTPAPRTVLGDFDNATFTYNGLTTTFFRRDGQYLVRTDGEDGELTEFPVRYVFGVYPLQQYLLPLSRGRLQALSIAWDSRPAAQGGQRWFHLYPDETIDHRDPLHWTGPYQNWNTRCAECHSTALEKNYRAGERSFDTRYSEINVSCEACHGPGQQHRDLALAGKLGGADNAGFATDLAQRGEWAFPADGAIAQRRQTLDSNTQIDTCGRCHARRGTLGDYHHGHPLTDTHRLSLPQSPQYHHDGQILDEVYVYGSFVQSKMHQAGVVCSNCHEPHSLQLRAEGNGVCAQCHKPEVYDTADHHHHPAGTDGALCANCHMPETTYMVVDPRRDHSMRIPRPDLSVMLDTPNACTTCHTDRNDEWALQSLRDWGVRFSDTGTHPARAFAALANGDQRGYPRLAELAADPSAAPIWRAAAVESLGTAADRRALDTARPLLQSPAPLLRASAVSSLDWLPLPQRYQLLSPLIDDDNTSVRLAVAEALAGVPLDQLPEARAAELVALFHEYQDIAKRHADMPGSQMQLAVFLGNRGDLPGAEAAYREALYLNPQLIPARLNLADLLRAQQREDEARAQLALALETDPGNANALHALGLLETRAGNREKALDYLGRAAAAEEQGVRLRYVYAVALHDLGQPGAAIQQLQSLRREAPQNPDILLALAGYLEEQGDIDGARRQAQALLRLAPDNPAYRQLAQRLRAAGG</sequence>
<feature type="domain" description="Cytochrome c-552/4" evidence="2">
    <location>
        <begin position="28"/>
        <end position="53"/>
    </location>
</feature>